<gene>
    <name evidence="1" type="ORF">HMPREF9456_02718</name>
</gene>
<dbReference type="STRING" id="742767.HMPREF9456_02718"/>
<dbReference type="AlphaFoldDB" id="F8X339"/>
<dbReference type="Proteomes" id="UP000006420">
    <property type="component" value="Unassembled WGS sequence"/>
</dbReference>
<proteinExistence type="predicted"/>
<evidence type="ECO:0000313" key="2">
    <source>
        <dbReference type="Proteomes" id="UP000006420"/>
    </source>
</evidence>
<sequence length="131" mass="15284">MKNILILIFLFILLFSSCKTIKNNSLIETNTYVYDKNISSDINERLIIILNLSVDNTFSISESGTISPLKYDGNWKYINENTILLECNKMKILSTEDDFPVPYFFVEILNKKKIKLYKNGNKKAFILKKQE</sequence>
<dbReference type="RefSeq" id="WP_006844083.1">
    <property type="nucleotide sequence ID" value="NZ_AQWJ01000004.1"/>
</dbReference>
<dbReference type="PROSITE" id="PS51257">
    <property type="entry name" value="PROKAR_LIPOPROTEIN"/>
    <property type="match status" value="1"/>
</dbReference>
<evidence type="ECO:0000313" key="1">
    <source>
        <dbReference type="EMBL" id="EGK05517.1"/>
    </source>
</evidence>
<reference evidence="1 2" key="1">
    <citation type="submission" date="2011-04" db="EMBL/GenBank/DDBJ databases">
        <title>The Genome Sequence of Dysgonomonas mossii DSM 22836.</title>
        <authorList>
            <consortium name="The Broad Institute Genome Sequencing Platform"/>
            <person name="Earl A."/>
            <person name="Ward D."/>
            <person name="Feldgarden M."/>
            <person name="Gevers D."/>
            <person name="Pudlo N."/>
            <person name="Martens E."/>
            <person name="Allen-Vercoe E."/>
            <person name="Young S.K."/>
            <person name="Zeng Q."/>
            <person name="Gargeya S."/>
            <person name="Fitzgerald M."/>
            <person name="Haas B."/>
            <person name="Abouelleil A."/>
            <person name="Alvarado L."/>
            <person name="Arachchi H.M."/>
            <person name="Berlin A."/>
            <person name="Brown A."/>
            <person name="Chapman S.B."/>
            <person name="Chen Z."/>
            <person name="Dunbar C."/>
            <person name="Freedman E."/>
            <person name="Gearin G."/>
            <person name="Gellesch M."/>
            <person name="Goldberg J."/>
            <person name="Griggs A."/>
            <person name="Gujja S."/>
            <person name="Heiman D."/>
            <person name="Howarth C."/>
            <person name="Larson L."/>
            <person name="Lui A."/>
            <person name="MacDonald P.J.P."/>
            <person name="Mehta T."/>
            <person name="Montmayeur A."/>
            <person name="Murphy C."/>
            <person name="Neiman D."/>
            <person name="Pearson M."/>
            <person name="Priest M."/>
            <person name="Roberts A."/>
            <person name="Saif S."/>
            <person name="Shea T."/>
            <person name="Shenoy N."/>
            <person name="Sisk P."/>
            <person name="Stolte C."/>
            <person name="Sykes S."/>
            <person name="Yandava C."/>
            <person name="Wortman J."/>
            <person name="Nusbaum C."/>
            <person name="Birren B."/>
        </authorList>
    </citation>
    <scope>NUCLEOTIDE SEQUENCE [LARGE SCALE GENOMIC DNA]</scope>
    <source>
        <strain evidence="1 2">DSM 22836</strain>
    </source>
</reference>
<dbReference type="EMBL" id="ADLW01000014">
    <property type="protein sequence ID" value="EGK05517.1"/>
    <property type="molecule type" value="Genomic_DNA"/>
</dbReference>
<keyword evidence="2" id="KW-1185">Reference proteome</keyword>
<comment type="caution">
    <text evidence="1">The sequence shown here is derived from an EMBL/GenBank/DDBJ whole genome shotgun (WGS) entry which is preliminary data.</text>
</comment>
<dbReference type="HOGENOM" id="CLU_1924242_0_0_10"/>
<protein>
    <submittedName>
        <fullName evidence="1">Uncharacterized protein</fullName>
    </submittedName>
</protein>
<accession>F8X339</accession>
<dbReference type="GeneID" id="78083343"/>
<organism evidence="1 2">
    <name type="scientific">Dysgonomonas mossii DSM 22836</name>
    <dbReference type="NCBI Taxonomy" id="742767"/>
    <lineage>
        <taxon>Bacteria</taxon>
        <taxon>Pseudomonadati</taxon>
        <taxon>Bacteroidota</taxon>
        <taxon>Bacteroidia</taxon>
        <taxon>Bacteroidales</taxon>
        <taxon>Dysgonomonadaceae</taxon>
        <taxon>Dysgonomonas</taxon>
    </lineage>
</organism>
<dbReference type="OrthoDB" id="9903121at2"/>
<name>F8X339_9BACT</name>